<gene>
    <name evidence="14" type="ORF">QR98_0049260</name>
</gene>
<evidence type="ECO:0000256" key="11">
    <source>
        <dbReference type="ARBA" id="ARBA00023242"/>
    </source>
</evidence>
<comment type="similarity">
    <text evidence="4">Belongs to the TOP6A family.</text>
</comment>
<keyword evidence="10" id="KW-0413">Isomerase</keyword>
<evidence type="ECO:0000256" key="8">
    <source>
        <dbReference type="ARBA" id="ARBA00023029"/>
    </source>
</evidence>
<dbReference type="InterPro" id="IPR036078">
    <property type="entry name" value="Spo11/TopoVI_A_sf"/>
</dbReference>
<evidence type="ECO:0000256" key="3">
    <source>
        <dbReference type="ARBA" id="ARBA00004123"/>
    </source>
</evidence>
<dbReference type="Proteomes" id="UP000616769">
    <property type="component" value="Unassembled WGS sequence"/>
</dbReference>
<dbReference type="GO" id="GO:0003677">
    <property type="term" value="F:DNA binding"/>
    <property type="evidence" value="ECO:0007669"/>
    <property type="project" value="UniProtKB-KW"/>
</dbReference>
<comment type="subcellular location">
    <subcellularLocation>
        <location evidence="3">Nucleus</location>
    </subcellularLocation>
</comment>
<evidence type="ECO:0000259" key="12">
    <source>
        <dbReference type="Pfam" id="PF04406"/>
    </source>
</evidence>
<dbReference type="EMBL" id="JXLN01010888">
    <property type="protein sequence ID" value="KPM06450.1"/>
    <property type="molecule type" value="Genomic_DNA"/>
</dbReference>
<evidence type="ECO:0000256" key="2">
    <source>
        <dbReference type="ARBA" id="ARBA00001946"/>
    </source>
</evidence>
<comment type="cofactor">
    <cofactor evidence="2">
        <name>Mg(2+)</name>
        <dbReference type="ChEBI" id="CHEBI:18420"/>
    </cofactor>
</comment>
<dbReference type="GO" id="GO:0042138">
    <property type="term" value="P:meiotic DNA double-strand break formation"/>
    <property type="evidence" value="ECO:0007669"/>
    <property type="project" value="InterPro"/>
</dbReference>
<dbReference type="InterPro" id="IPR013049">
    <property type="entry name" value="Spo11/TopoVI_A_N"/>
</dbReference>
<dbReference type="GO" id="GO:0003918">
    <property type="term" value="F:DNA topoisomerase type II (double strand cut, ATP-hydrolyzing) activity"/>
    <property type="evidence" value="ECO:0007669"/>
    <property type="project" value="UniProtKB-EC"/>
</dbReference>
<reference evidence="14 15" key="1">
    <citation type="journal article" date="2015" name="Parasit. Vectors">
        <title>Draft genome of the scabies mite.</title>
        <authorList>
            <person name="Rider S.D.Jr."/>
            <person name="Morgan M.S."/>
            <person name="Arlian L.G."/>
        </authorList>
    </citation>
    <scope>NUCLEOTIDE SEQUENCE [LARGE SCALE GENOMIC DNA]</scope>
    <source>
        <strain evidence="14">Arlian Lab</strain>
    </source>
</reference>
<name>A0A132A7Q7_SARSC</name>
<dbReference type="AlphaFoldDB" id="A0A132A7Q7"/>
<evidence type="ECO:0000256" key="6">
    <source>
        <dbReference type="ARBA" id="ARBA00022723"/>
    </source>
</evidence>
<feature type="domain" description="Topoisomerase 6 subunit A/Spo11 TOPRIM" evidence="13">
    <location>
        <begin position="164"/>
        <end position="331"/>
    </location>
</feature>
<comment type="catalytic activity">
    <reaction evidence="1">
        <text>ATP-dependent breakage, passage and rejoining of double-stranded DNA.</text>
        <dbReference type="EC" id="5.6.2.2"/>
    </reaction>
</comment>
<keyword evidence="7" id="KW-0460">Magnesium</keyword>
<dbReference type="EC" id="5.6.2.2" evidence="5"/>
<dbReference type="GO" id="GO:0005524">
    <property type="term" value="F:ATP binding"/>
    <property type="evidence" value="ECO:0007669"/>
    <property type="project" value="InterPro"/>
</dbReference>
<keyword evidence="8" id="KW-0799">Topoisomerase</keyword>
<accession>A0A132A7Q7</accession>
<dbReference type="Pfam" id="PF04406">
    <property type="entry name" value="TP6A_N"/>
    <property type="match status" value="1"/>
</dbReference>
<evidence type="ECO:0000256" key="1">
    <source>
        <dbReference type="ARBA" id="ARBA00000185"/>
    </source>
</evidence>
<dbReference type="PANTHER" id="PTHR10848:SF0">
    <property type="entry name" value="MEIOTIC RECOMBINATION PROTEIN SPO11"/>
    <property type="match status" value="1"/>
</dbReference>
<dbReference type="PRINTS" id="PR01551">
    <property type="entry name" value="SPO11HOMOLOG"/>
</dbReference>
<dbReference type="InterPro" id="IPR002815">
    <property type="entry name" value="Spo11/TopoVI_A"/>
</dbReference>
<evidence type="ECO:0000256" key="10">
    <source>
        <dbReference type="ARBA" id="ARBA00023235"/>
    </source>
</evidence>
<dbReference type="InterPro" id="IPR013048">
    <property type="entry name" value="Meiotic_Spo11"/>
</dbReference>
<comment type="caution">
    <text evidence="14">The sequence shown here is derived from an EMBL/GenBank/DDBJ whole genome shotgun (WGS) entry which is preliminary data.</text>
</comment>
<sequence>MGKTREKESKAERNLLKLKLVHPILIFKSFSKIIFSNETGLTYDRLSAKHRSLKINREQYNFVFEKLRENIEKDHFFSPRDLFYRNLRLFKSPVQIYSILKNICCTLNLTRFDLMAIQSKNGFVHGDLQYEYNKTIFRCNDPESFTLIPSYIDNISKFHSNARFILVVEKFTAFANLIASKINKKFRIIMVTGCGYPDFKTRKFVQKLWFELRLPIFALIDGDSYGVDIALSYKYGSVSSAYQNHELIVPEIQWLGVLADDIEEFELQGIDFSPRELKKFQALQQRPDVRENIPWLTQMIKLRDKGIKVEIQALLDYSSNFLVDFYLPFKLFCGKWI</sequence>
<dbReference type="VEuPathDB" id="VectorBase:SSCA010448"/>
<evidence type="ECO:0000313" key="14">
    <source>
        <dbReference type="EMBL" id="KPM06450.1"/>
    </source>
</evidence>
<dbReference type="PRINTS" id="PR01550">
    <property type="entry name" value="TOP6AFAMILY"/>
</dbReference>
<dbReference type="GO" id="GO:0000706">
    <property type="term" value="P:meiotic DNA double-strand break processing"/>
    <property type="evidence" value="ECO:0007669"/>
    <property type="project" value="TreeGrafter"/>
</dbReference>
<keyword evidence="9" id="KW-0238">DNA-binding</keyword>
<feature type="domain" description="Spo11/DNA topoisomerase VI subunit A N-terminal" evidence="12">
    <location>
        <begin position="62"/>
        <end position="114"/>
    </location>
</feature>
<evidence type="ECO:0000256" key="7">
    <source>
        <dbReference type="ARBA" id="ARBA00022842"/>
    </source>
</evidence>
<dbReference type="Pfam" id="PF21180">
    <property type="entry name" value="TOP6A-Spo11_Toprim"/>
    <property type="match status" value="1"/>
</dbReference>
<protein>
    <recommendedName>
        <fullName evidence="5">DNA topoisomerase (ATP-hydrolyzing)</fullName>
        <ecNumber evidence="5">5.6.2.2</ecNumber>
    </recommendedName>
</protein>
<evidence type="ECO:0000256" key="5">
    <source>
        <dbReference type="ARBA" id="ARBA00012895"/>
    </source>
</evidence>
<evidence type="ECO:0000313" key="15">
    <source>
        <dbReference type="Proteomes" id="UP000616769"/>
    </source>
</evidence>
<evidence type="ECO:0000256" key="4">
    <source>
        <dbReference type="ARBA" id="ARBA00006559"/>
    </source>
</evidence>
<dbReference type="Gene3D" id="3.40.1360.10">
    <property type="match status" value="1"/>
</dbReference>
<evidence type="ECO:0000259" key="13">
    <source>
        <dbReference type="Pfam" id="PF21180"/>
    </source>
</evidence>
<dbReference type="GO" id="GO:0000228">
    <property type="term" value="C:nuclear chromosome"/>
    <property type="evidence" value="ECO:0007669"/>
    <property type="project" value="TreeGrafter"/>
</dbReference>
<organism evidence="14 15">
    <name type="scientific">Sarcoptes scabiei</name>
    <name type="common">Itch mite</name>
    <name type="synonym">Acarus scabiei</name>
    <dbReference type="NCBI Taxonomy" id="52283"/>
    <lineage>
        <taxon>Eukaryota</taxon>
        <taxon>Metazoa</taxon>
        <taxon>Ecdysozoa</taxon>
        <taxon>Arthropoda</taxon>
        <taxon>Chelicerata</taxon>
        <taxon>Arachnida</taxon>
        <taxon>Acari</taxon>
        <taxon>Acariformes</taxon>
        <taxon>Sarcoptiformes</taxon>
        <taxon>Astigmata</taxon>
        <taxon>Psoroptidia</taxon>
        <taxon>Sarcoptoidea</taxon>
        <taxon>Sarcoptidae</taxon>
        <taxon>Sarcoptinae</taxon>
        <taxon>Sarcoptes</taxon>
    </lineage>
</organism>
<keyword evidence="6" id="KW-0479">Metal-binding</keyword>
<dbReference type="GO" id="GO:0046872">
    <property type="term" value="F:metal ion binding"/>
    <property type="evidence" value="ECO:0007669"/>
    <property type="project" value="UniProtKB-KW"/>
</dbReference>
<keyword evidence="11" id="KW-0539">Nucleus</keyword>
<dbReference type="PANTHER" id="PTHR10848">
    <property type="entry name" value="MEIOTIC RECOMBINATION PROTEIN SPO11"/>
    <property type="match status" value="1"/>
</dbReference>
<dbReference type="SUPFAM" id="SSF56726">
    <property type="entry name" value="DNA topoisomerase IV, alpha subunit"/>
    <property type="match status" value="1"/>
</dbReference>
<dbReference type="InterPro" id="IPR034136">
    <property type="entry name" value="TOPRIM_Topo6A/Spo11"/>
</dbReference>
<dbReference type="OrthoDB" id="5377392at2759"/>
<dbReference type="CDD" id="cd00223">
    <property type="entry name" value="TOPRIM_TopoIIB_SPO"/>
    <property type="match status" value="1"/>
</dbReference>
<evidence type="ECO:0000256" key="9">
    <source>
        <dbReference type="ARBA" id="ARBA00023125"/>
    </source>
</evidence>
<dbReference type="GO" id="GO:0007131">
    <property type="term" value="P:reciprocal meiotic recombination"/>
    <property type="evidence" value="ECO:0007669"/>
    <property type="project" value="TreeGrafter"/>
</dbReference>
<proteinExistence type="inferred from homology"/>